<proteinExistence type="predicted"/>
<sequence length="71" mass="8138">MNKIDLDWLEEFDQAMLGLYAINHSDAGMDEQLLVSYYDLEPREAALAFGNDYDLDRMNPLWPPMGLALNS</sequence>
<protein>
    <submittedName>
        <fullName evidence="1">Uncharacterized protein</fullName>
    </submittedName>
</protein>
<organism evidence="1 2">
    <name type="scientific">Stenotrophomonas rhizophila</name>
    <dbReference type="NCBI Taxonomy" id="216778"/>
    <lineage>
        <taxon>Bacteria</taxon>
        <taxon>Pseudomonadati</taxon>
        <taxon>Pseudomonadota</taxon>
        <taxon>Gammaproteobacteria</taxon>
        <taxon>Lysobacterales</taxon>
        <taxon>Lysobacteraceae</taxon>
        <taxon>Stenotrophomonas</taxon>
    </lineage>
</organism>
<dbReference type="KEGG" id="srh:BAY15_0603"/>
<evidence type="ECO:0000313" key="1">
    <source>
        <dbReference type="EMBL" id="MDQ1110025.1"/>
    </source>
</evidence>
<name>A0AAP5AM53_9GAMM</name>
<evidence type="ECO:0000313" key="2">
    <source>
        <dbReference type="Proteomes" id="UP001226084"/>
    </source>
</evidence>
<accession>A0AAP5AM53</accession>
<dbReference type="EMBL" id="JAUTAS010000001">
    <property type="protein sequence ID" value="MDQ1110025.1"/>
    <property type="molecule type" value="Genomic_DNA"/>
</dbReference>
<comment type="caution">
    <text evidence="1">The sequence shown here is derived from an EMBL/GenBank/DDBJ whole genome shotgun (WGS) entry which is preliminary data.</text>
</comment>
<dbReference type="Proteomes" id="UP001226084">
    <property type="component" value="Unassembled WGS sequence"/>
</dbReference>
<dbReference type="RefSeq" id="WP_083214053.1">
    <property type="nucleotide sequence ID" value="NZ_CP016294.1"/>
</dbReference>
<dbReference type="AlphaFoldDB" id="A0AAP5AM53"/>
<reference evidence="1" key="1">
    <citation type="submission" date="2023-07" db="EMBL/GenBank/DDBJ databases">
        <title>Functional and genomic diversity of the sorghum phyllosphere microbiome.</title>
        <authorList>
            <person name="Shade A."/>
        </authorList>
    </citation>
    <scope>NUCLEOTIDE SEQUENCE</scope>
    <source>
        <strain evidence="1">SORGH_AS_0457</strain>
    </source>
</reference>
<gene>
    <name evidence="1" type="ORF">QE424_003184</name>
</gene>